<dbReference type="InterPro" id="IPR018060">
    <property type="entry name" value="HTH_AraC"/>
</dbReference>
<dbReference type="Gene3D" id="2.60.120.10">
    <property type="entry name" value="Jelly Rolls"/>
    <property type="match status" value="1"/>
</dbReference>
<dbReference type="Pfam" id="PF02311">
    <property type="entry name" value="AraC_binding"/>
    <property type="match status" value="1"/>
</dbReference>
<organism evidence="7 8">
    <name type="scientific">Paenibacillus oryzae</name>
    <dbReference type="NCBI Taxonomy" id="1844972"/>
    <lineage>
        <taxon>Bacteria</taxon>
        <taxon>Bacillati</taxon>
        <taxon>Bacillota</taxon>
        <taxon>Bacilli</taxon>
        <taxon>Bacillales</taxon>
        <taxon>Paenibacillaceae</taxon>
        <taxon>Paenibacillus</taxon>
    </lineage>
</organism>
<dbReference type="AlphaFoldDB" id="A0A1A5YNU8"/>
<accession>A0A1A5YNU8</accession>
<evidence type="ECO:0000259" key="6">
    <source>
        <dbReference type="PROSITE" id="PS01124"/>
    </source>
</evidence>
<dbReference type="InterPro" id="IPR018062">
    <property type="entry name" value="HTH_AraC-typ_CS"/>
</dbReference>
<comment type="caution">
    <text evidence="7">The sequence shown here is derived from an EMBL/GenBank/DDBJ whole genome shotgun (WGS) entry which is preliminary data.</text>
</comment>
<dbReference type="PROSITE" id="PS00041">
    <property type="entry name" value="HTH_ARAC_FAMILY_1"/>
    <property type="match status" value="1"/>
</dbReference>
<proteinExistence type="predicted"/>
<evidence type="ECO:0000313" key="7">
    <source>
        <dbReference type="EMBL" id="OBR67291.1"/>
    </source>
</evidence>
<keyword evidence="3" id="KW-0238">DNA-binding</keyword>
<dbReference type="InterPro" id="IPR014710">
    <property type="entry name" value="RmlC-like_jellyroll"/>
</dbReference>
<keyword evidence="2" id="KW-0805">Transcription regulation</keyword>
<feature type="domain" description="HTH araC/xylS-type" evidence="6">
    <location>
        <begin position="189"/>
        <end position="288"/>
    </location>
</feature>
<evidence type="ECO:0000256" key="3">
    <source>
        <dbReference type="ARBA" id="ARBA00023125"/>
    </source>
</evidence>
<dbReference type="InterPro" id="IPR003313">
    <property type="entry name" value="AraC-bd"/>
</dbReference>
<evidence type="ECO:0000256" key="1">
    <source>
        <dbReference type="ARBA" id="ARBA00022490"/>
    </source>
</evidence>
<dbReference type="Pfam" id="PF12833">
    <property type="entry name" value="HTH_18"/>
    <property type="match status" value="1"/>
</dbReference>
<dbReference type="InterPro" id="IPR050204">
    <property type="entry name" value="AraC_XylS_family_regulators"/>
</dbReference>
<dbReference type="PANTHER" id="PTHR46796">
    <property type="entry name" value="HTH-TYPE TRANSCRIPTIONAL ACTIVATOR RHAS-RELATED"/>
    <property type="match status" value="1"/>
</dbReference>
<dbReference type="SUPFAM" id="SSF46689">
    <property type="entry name" value="Homeodomain-like"/>
    <property type="match status" value="1"/>
</dbReference>
<keyword evidence="4" id="KW-0010">Activator</keyword>
<dbReference type="InterPro" id="IPR037923">
    <property type="entry name" value="HTH-like"/>
</dbReference>
<dbReference type="RefSeq" id="WP_068680853.1">
    <property type="nucleotide sequence ID" value="NZ_LYPA01000040.1"/>
</dbReference>
<dbReference type="PROSITE" id="PS01124">
    <property type="entry name" value="HTH_ARAC_FAMILY_2"/>
    <property type="match status" value="1"/>
</dbReference>
<dbReference type="GO" id="GO:0043565">
    <property type="term" value="F:sequence-specific DNA binding"/>
    <property type="evidence" value="ECO:0007669"/>
    <property type="project" value="InterPro"/>
</dbReference>
<dbReference type="InterPro" id="IPR009057">
    <property type="entry name" value="Homeodomain-like_sf"/>
</dbReference>
<dbReference type="SMART" id="SM00342">
    <property type="entry name" value="HTH_ARAC"/>
    <property type="match status" value="1"/>
</dbReference>
<dbReference type="Proteomes" id="UP000092024">
    <property type="component" value="Unassembled WGS sequence"/>
</dbReference>
<name>A0A1A5YNU8_9BACL</name>
<evidence type="ECO:0000256" key="2">
    <source>
        <dbReference type="ARBA" id="ARBA00023015"/>
    </source>
</evidence>
<protein>
    <recommendedName>
        <fullName evidence="6">HTH araC/xylS-type domain-containing protein</fullName>
    </recommendedName>
</protein>
<dbReference type="GO" id="GO:0003700">
    <property type="term" value="F:DNA-binding transcription factor activity"/>
    <property type="evidence" value="ECO:0007669"/>
    <property type="project" value="InterPro"/>
</dbReference>
<dbReference type="Gene3D" id="1.10.10.60">
    <property type="entry name" value="Homeodomain-like"/>
    <property type="match status" value="2"/>
</dbReference>
<keyword evidence="8" id="KW-1185">Reference proteome</keyword>
<evidence type="ECO:0000256" key="4">
    <source>
        <dbReference type="ARBA" id="ARBA00023159"/>
    </source>
</evidence>
<keyword evidence="1" id="KW-0963">Cytoplasm</keyword>
<evidence type="ECO:0000313" key="8">
    <source>
        <dbReference type="Proteomes" id="UP000092024"/>
    </source>
</evidence>
<evidence type="ECO:0000256" key="5">
    <source>
        <dbReference type="ARBA" id="ARBA00023163"/>
    </source>
</evidence>
<dbReference type="STRING" id="1844972.A7K91_07555"/>
<reference evidence="7 8" key="1">
    <citation type="submission" date="2016-05" db="EMBL/GenBank/DDBJ databases">
        <title>Paenibacillus oryzae. sp. nov., isolated from the rice root.</title>
        <authorList>
            <person name="Zhang J."/>
            <person name="Zhang X."/>
        </authorList>
    </citation>
    <scope>NUCLEOTIDE SEQUENCE [LARGE SCALE GENOMIC DNA]</scope>
    <source>
        <strain evidence="7 8">1DrF-4</strain>
    </source>
</reference>
<dbReference type="EMBL" id="LYPA01000040">
    <property type="protein sequence ID" value="OBR67291.1"/>
    <property type="molecule type" value="Genomic_DNA"/>
</dbReference>
<sequence>MNTEQLYALSPFVRFVKRVKSQHLAGEWLDYDHVFTYIEQGEALFIIGGVPHPLKEGDAVLIHPLMPHIIRSTSDDPLIQYIFHFDCQYSAERSRWTEIGWQHKRIYEVPEGEDLLEAVYPVSRIRATDAIELKKTFLAMLKEFEGKRPAHQLLLKAGALELIALFLRNQAVQPDEERGAVSSGWPIIEKCITIMQEQFSDYKLGNKEISRRAGVSASHMSYLFQKELGISVHAYLTHVRIEHAKRLIMETGNSLTTIAEKSGFSSIHHFSRIFKSATGTTATAFKAGNAGIPRR</sequence>
<dbReference type="PANTHER" id="PTHR46796:SF13">
    <property type="entry name" value="HTH-TYPE TRANSCRIPTIONAL ACTIVATOR RHAS"/>
    <property type="match status" value="1"/>
</dbReference>
<gene>
    <name evidence="7" type="ORF">A7K91_07555</name>
</gene>
<dbReference type="OrthoDB" id="2831254at2"/>
<keyword evidence="5" id="KW-0804">Transcription</keyword>
<dbReference type="SUPFAM" id="SSF51215">
    <property type="entry name" value="Regulatory protein AraC"/>
    <property type="match status" value="1"/>
</dbReference>